<keyword evidence="1" id="KW-0812">Transmembrane</keyword>
<accession>A0A6C0LNU6</accession>
<keyword evidence="1" id="KW-0472">Membrane</keyword>
<organism evidence="2">
    <name type="scientific">viral metagenome</name>
    <dbReference type="NCBI Taxonomy" id="1070528"/>
    <lineage>
        <taxon>unclassified sequences</taxon>
        <taxon>metagenomes</taxon>
        <taxon>organismal metagenomes</taxon>
    </lineage>
</organism>
<keyword evidence="1" id="KW-1133">Transmembrane helix</keyword>
<dbReference type="AlphaFoldDB" id="A0A6C0LNU6"/>
<feature type="transmembrane region" description="Helical" evidence="1">
    <location>
        <begin position="52"/>
        <end position="71"/>
    </location>
</feature>
<protein>
    <submittedName>
        <fullName evidence="2">Uncharacterized protein</fullName>
    </submittedName>
</protein>
<feature type="transmembrane region" description="Helical" evidence="1">
    <location>
        <begin position="12"/>
        <end position="32"/>
    </location>
</feature>
<proteinExistence type="predicted"/>
<evidence type="ECO:0000256" key="1">
    <source>
        <dbReference type="SAM" id="Phobius"/>
    </source>
</evidence>
<name>A0A6C0LNU6_9ZZZZ</name>
<reference evidence="2" key="1">
    <citation type="journal article" date="2020" name="Nature">
        <title>Giant virus diversity and host interactions through global metagenomics.</title>
        <authorList>
            <person name="Schulz F."/>
            <person name="Roux S."/>
            <person name="Paez-Espino D."/>
            <person name="Jungbluth S."/>
            <person name="Walsh D.A."/>
            <person name="Denef V.J."/>
            <person name="McMahon K.D."/>
            <person name="Konstantinidis K.T."/>
            <person name="Eloe-Fadrosh E.A."/>
            <person name="Kyrpides N.C."/>
            <person name="Woyke T."/>
        </authorList>
    </citation>
    <scope>NUCLEOTIDE SEQUENCE</scope>
    <source>
        <strain evidence="2">GVMAG-M-3300027963-21</strain>
    </source>
</reference>
<dbReference type="EMBL" id="MN740525">
    <property type="protein sequence ID" value="QHU31244.1"/>
    <property type="molecule type" value="Genomic_DNA"/>
</dbReference>
<evidence type="ECO:0000313" key="2">
    <source>
        <dbReference type="EMBL" id="QHU31244.1"/>
    </source>
</evidence>
<sequence>MSGMSAYLDIEVAKRSLIFVILAVIIYHSGIINTVYEKLPDNLQDNLNSFDIYIKSISLFSIIYVLSFFEYL</sequence>